<dbReference type="HAMAP" id="MF_01187">
    <property type="entry name" value="UPF0434"/>
    <property type="match status" value="1"/>
</dbReference>
<dbReference type="PANTHER" id="PTHR33505:SF4">
    <property type="entry name" value="PROTEIN PREY, MITOCHONDRIAL"/>
    <property type="match status" value="1"/>
</dbReference>
<dbReference type="EMBL" id="JACHGR010000004">
    <property type="protein sequence ID" value="MBB6055453.1"/>
    <property type="molecule type" value="Genomic_DNA"/>
</dbReference>
<evidence type="ECO:0000313" key="2">
    <source>
        <dbReference type="EMBL" id="MBB6055453.1"/>
    </source>
</evidence>
<dbReference type="Gene3D" id="2.20.25.10">
    <property type="match status" value="1"/>
</dbReference>
<keyword evidence="3" id="KW-1185">Reference proteome</keyword>
<dbReference type="Pfam" id="PF03966">
    <property type="entry name" value="Trm112p"/>
    <property type="match status" value="1"/>
</dbReference>
<dbReference type="InterPro" id="IPR005651">
    <property type="entry name" value="Trm112-like"/>
</dbReference>
<dbReference type="AlphaFoldDB" id="A0A841GPL3"/>
<dbReference type="RefSeq" id="WP_188026234.1">
    <property type="nucleotide sequence ID" value="NZ_JACHGR010000004.1"/>
</dbReference>
<sequence>MALDYKLLEIIACPVCKGKLNYDKERSELVCRADKLAYPIEDDIPVLLENRARPLTADEIPS</sequence>
<proteinExistence type="inferred from homology"/>
<dbReference type="SUPFAM" id="SSF158997">
    <property type="entry name" value="Trm112p-like"/>
    <property type="match status" value="1"/>
</dbReference>
<accession>A0A841GPL3</accession>
<dbReference type="FunFam" id="2.20.25.10:FF:000002">
    <property type="entry name" value="UPF0434 protein YcaR"/>
    <property type="match status" value="1"/>
</dbReference>
<name>A0A841GPL3_9GAMM</name>
<evidence type="ECO:0000256" key="1">
    <source>
        <dbReference type="HAMAP-Rule" id="MF_01187"/>
    </source>
</evidence>
<dbReference type="GO" id="GO:0005829">
    <property type="term" value="C:cytosol"/>
    <property type="evidence" value="ECO:0007669"/>
    <property type="project" value="TreeGrafter"/>
</dbReference>
<evidence type="ECO:0000313" key="3">
    <source>
        <dbReference type="Proteomes" id="UP000585721"/>
    </source>
</evidence>
<dbReference type="Proteomes" id="UP000585721">
    <property type="component" value="Unassembled WGS sequence"/>
</dbReference>
<comment type="similarity">
    <text evidence="1">Belongs to the UPF0434 family.</text>
</comment>
<organism evidence="2 3">
    <name type="scientific">Tolumonas osonensis</name>
    <dbReference type="NCBI Taxonomy" id="675874"/>
    <lineage>
        <taxon>Bacteria</taxon>
        <taxon>Pseudomonadati</taxon>
        <taxon>Pseudomonadota</taxon>
        <taxon>Gammaproteobacteria</taxon>
        <taxon>Aeromonadales</taxon>
        <taxon>Aeromonadaceae</taxon>
        <taxon>Tolumonas</taxon>
    </lineage>
</organism>
<dbReference type="PANTHER" id="PTHR33505">
    <property type="entry name" value="ZGC:162634"/>
    <property type="match status" value="1"/>
</dbReference>
<comment type="caution">
    <text evidence="2">The sequence shown here is derived from an EMBL/GenBank/DDBJ whole genome shotgun (WGS) entry which is preliminary data.</text>
</comment>
<gene>
    <name evidence="2" type="ORF">HNR75_001359</name>
</gene>
<reference evidence="2 3" key="1">
    <citation type="submission" date="2020-08" db="EMBL/GenBank/DDBJ databases">
        <title>Genomic Encyclopedia of Type Strains, Phase IV (KMG-IV): sequencing the most valuable type-strain genomes for metagenomic binning, comparative biology and taxonomic classification.</title>
        <authorList>
            <person name="Goeker M."/>
        </authorList>
    </citation>
    <scope>NUCLEOTIDE SEQUENCE [LARGE SCALE GENOMIC DNA]</scope>
    <source>
        <strain evidence="2 3">DSM 22975</strain>
    </source>
</reference>
<protein>
    <recommendedName>
        <fullName evidence="1">UPF0434 protein HNR75_001359</fullName>
    </recommendedName>
</protein>